<comment type="subcellular location">
    <subcellularLocation>
        <location evidence="1">Cell membrane</location>
        <topology evidence="1">Multi-pass membrane protein</topology>
    </subcellularLocation>
</comment>
<feature type="transmembrane region" description="Helical" evidence="6">
    <location>
        <begin position="171"/>
        <end position="200"/>
    </location>
</feature>
<dbReference type="GO" id="GO:0005436">
    <property type="term" value="F:sodium:phosphate symporter activity"/>
    <property type="evidence" value="ECO:0007669"/>
    <property type="project" value="InterPro"/>
</dbReference>
<dbReference type="AlphaFoldDB" id="A0A1H8DAV2"/>
<keyword evidence="4 6" id="KW-1133">Transmembrane helix</keyword>
<keyword evidence="8" id="KW-1185">Reference proteome</keyword>
<dbReference type="PANTHER" id="PTHR10010:SF46">
    <property type="entry name" value="SODIUM-DEPENDENT PHOSPHATE TRANSPORT PROTEIN 2B"/>
    <property type="match status" value="1"/>
</dbReference>
<dbReference type="NCBIfam" id="TIGR00704">
    <property type="entry name" value="NaPi_cotrn_rel"/>
    <property type="match status" value="1"/>
</dbReference>
<name>A0A1H8DAV2_9BACL</name>
<dbReference type="EMBL" id="FOCQ01000005">
    <property type="protein sequence ID" value="SEN04255.1"/>
    <property type="molecule type" value="Genomic_DNA"/>
</dbReference>
<feature type="transmembrane region" description="Helical" evidence="6">
    <location>
        <begin position="67"/>
        <end position="88"/>
    </location>
</feature>
<evidence type="ECO:0000256" key="3">
    <source>
        <dbReference type="ARBA" id="ARBA00022692"/>
    </source>
</evidence>
<keyword evidence="3 6" id="KW-0812">Transmembrane</keyword>
<feature type="transmembrane region" description="Helical" evidence="6">
    <location>
        <begin position="206"/>
        <end position="227"/>
    </location>
</feature>
<keyword evidence="2" id="KW-1003">Cell membrane</keyword>
<evidence type="ECO:0000313" key="7">
    <source>
        <dbReference type="EMBL" id="SEN04255.1"/>
    </source>
</evidence>
<feature type="transmembrane region" description="Helical" evidence="6">
    <location>
        <begin position="6"/>
        <end position="23"/>
    </location>
</feature>
<evidence type="ECO:0000256" key="6">
    <source>
        <dbReference type="SAM" id="Phobius"/>
    </source>
</evidence>
<proteinExistence type="predicted"/>
<gene>
    <name evidence="7" type="ORF">SAMN05444955_10580</name>
</gene>
<dbReference type="InterPro" id="IPR003841">
    <property type="entry name" value="Na/Pi_transpt"/>
</dbReference>
<accession>A0A1H8DAV2</accession>
<evidence type="ECO:0000256" key="2">
    <source>
        <dbReference type="ARBA" id="ARBA00022475"/>
    </source>
</evidence>
<protein>
    <submittedName>
        <fullName evidence="7">Phosphate:Na+ symporter</fullName>
    </submittedName>
</protein>
<feature type="transmembrane region" description="Helical" evidence="6">
    <location>
        <begin position="280"/>
        <end position="298"/>
    </location>
</feature>
<dbReference type="GO" id="GO:0044341">
    <property type="term" value="P:sodium-dependent phosphate transport"/>
    <property type="evidence" value="ECO:0007669"/>
    <property type="project" value="InterPro"/>
</dbReference>
<sequence length="321" mass="34251">MKEIIIPFATGLTIFMFGLQLMRSGLENMAGERLRHALLQFTRTPLRSFITGIVSTAFLQSSSAVTVLTIGFVNAGILTFAQTIGIILGTNIGTTVTTQILALNIEDFAVPFIILGAVTYILPFKGLSRLGLVIGGFGCIFLGMETMQWITYPLKERGWIHWLMENGGHPILTGIAAGMLLTALIHSSSACIAITMGFYASGLLSLPFAIAVVFGSNIGTCVTALLASLGTNLASKRVALSHLILNAAGVLAFAPLIPLISQAAPYLSENPATQIAHIQTLFNLICSLAVLPFSDAFAKGITWLTPNKTVPVKWNGFPRNL</sequence>
<feature type="transmembrane region" description="Helical" evidence="6">
    <location>
        <begin position="100"/>
        <end position="124"/>
    </location>
</feature>
<dbReference type="Pfam" id="PF02690">
    <property type="entry name" value="Na_Pi_cotrans"/>
    <property type="match status" value="2"/>
</dbReference>
<feature type="transmembrane region" description="Helical" evidence="6">
    <location>
        <begin position="239"/>
        <end position="260"/>
    </location>
</feature>
<evidence type="ECO:0000256" key="1">
    <source>
        <dbReference type="ARBA" id="ARBA00004651"/>
    </source>
</evidence>
<keyword evidence="5 6" id="KW-0472">Membrane</keyword>
<organism evidence="7 8">
    <name type="scientific">Lihuaxuella thermophila</name>
    <dbReference type="NCBI Taxonomy" id="1173111"/>
    <lineage>
        <taxon>Bacteria</taxon>
        <taxon>Bacillati</taxon>
        <taxon>Bacillota</taxon>
        <taxon>Bacilli</taxon>
        <taxon>Bacillales</taxon>
        <taxon>Thermoactinomycetaceae</taxon>
        <taxon>Lihuaxuella</taxon>
    </lineage>
</organism>
<evidence type="ECO:0000256" key="5">
    <source>
        <dbReference type="ARBA" id="ARBA00023136"/>
    </source>
</evidence>
<dbReference type="OrthoDB" id="9763003at2"/>
<evidence type="ECO:0000256" key="4">
    <source>
        <dbReference type="ARBA" id="ARBA00022989"/>
    </source>
</evidence>
<dbReference type="NCBIfam" id="NF037997">
    <property type="entry name" value="Na_Pi_symport"/>
    <property type="match status" value="1"/>
</dbReference>
<reference evidence="7 8" key="1">
    <citation type="submission" date="2016-10" db="EMBL/GenBank/DDBJ databases">
        <authorList>
            <person name="de Groot N.N."/>
        </authorList>
    </citation>
    <scope>NUCLEOTIDE SEQUENCE [LARGE SCALE GENOMIC DNA]</scope>
    <source>
        <strain evidence="7 8">DSM 46701</strain>
    </source>
</reference>
<dbReference type="Proteomes" id="UP000199695">
    <property type="component" value="Unassembled WGS sequence"/>
</dbReference>
<evidence type="ECO:0000313" key="8">
    <source>
        <dbReference type="Proteomes" id="UP000199695"/>
    </source>
</evidence>
<feature type="transmembrane region" description="Helical" evidence="6">
    <location>
        <begin position="130"/>
        <end position="150"/>
    </location>
</feature>
<dbReference type="RefSeq" id="WP_089966657.1">
    <property type="nucleotide sequence ID" value="NZ_FOCQ01000005.1"/>
</dbReference>
<dbReference type="PANTHER" id="PTHR10010">
    <property type="entry name" value="SOLUTE CARRIER FAMILY 34 SODIUM PHOSPHATE , MEMBER 2-RELATED"/>
    <property type="match status" value="1"/>
</dbReference>
<dbReference type="InterPro" id="IPR004633">
    <property type="entry name" value="NaPi_cotrn-rel/YqeW-like"/>
</dbReference>
<dbReference type="GO" id="GO:0005886">
    <property type="term" value="C:plasma membrane"/>
    <property type="evidence" value="ECO:0007669"/>
    <property type="project" value="UniProtKB-SubCell"/>
</dbReference>